<keyword evidence="2" id="KW-1185">Reference proteome</keyword>
<name>A0A8H7RYJ1_9FUNG</name>
<dbReference type="InterPro" id="IPR036397">
    <property type="entry name" value="RNaseH_sf"/>
</dbReference>
<dbReference type="OrthoDB" id="5379619at2759"/>
<reference evidence="1 2" key="1">
    <citation type="submission" date="2020-12" db="EMBL/GenBank/DDBJ databases">
        <title>Metabolic potential, ecology and presence of endohyphal bacteria is reflected in genomic diversity of Mucoromycotina.</title>
        <authorList>
            <person name="Muszewska A."/>
            <person name="Okrasinska A."/>
            <person name="Steczkiewicz K."/>
            <person name="Drgas O."/>
            <person name="Orlowska M."/>
            <person name="Perlinska-Lenart U."/>
            <person name="Aleksandrzak-Piekarczyk T."/>
            <person name="Szatraj K."/>
            <person name="Zielenkiewicz U."/>
            <person name="Pilsyk S."/>
            <person name="Malc E."/>
            <person name="Mieczkowski P."/>
            <person name="Kruszewska J.S."/>
            <person name="Biernat P."/>
            <person name="Pawlowska J."/>
        </authorList>
    </citation>
    <scope>NUCLEOTIDE SEQUENCE [LARGE SCALE GENOMIC DNA]</scope>
    <source>
        <strain evidence="1 2">CBS 142.35</strain>
    </source>
</reference>
<comment type="caution">
    <text evidence="1">The sequence shown here is derived from an EMBL/GenBank/DDBJ whole genome shotgun (WGS) entry which is preliminary data.</text>
</comment>
<dbReference type="EMBL" id="JAEPRB010000149">
    <property type="protein sequence ID" value="KAG2220199.1"/>
    <property type="molecule type" value="Genomic_DNA"/>
</dbReference>
<proteinExistence type="predicted"/>
<accession>A0A8H7RYJ1</accession>
<evidence type="ECO:0008006" key="3">
    <source>
        <dbReference type="Google" id="ProtNLM"/>
    </source>
</evidence>
<dbReference type="AlphaFoldDB" id="A0A8H7RYJ1"/>
<dbReference type="GO" id="GO:0003676">
    <property type="term" value="F:nucleic acid binding"/>
    <property type="evidence" value="ECO:0007669"/>
    <property type="project" value="InterPro"/>
</dbReference>
<sequence>MCLPSSLSPELNPIEHFWAIVKGKVRRSQFGNTEDLKTRITEACEQVPRNHLPSATAIGLPNNVQGALAITLISATTVIGSITSGCFHDSAFGLYVWL</sequence>
<gene>
    <name evidence="1" type="ORF">INT45_005372</name>
</gene>
<organism evidence="1 2">
    <name type="scientific">Circinella minor</name>
    <dbReference type="NCBI Taxonomy" id="1195481"/>
    <lineage>
        <taxon>Eukaryota</taxon>
        <taxon>Fungi</taxon>
        <taxon>Fungi incertae sedis</taxon>
        <taxon>Mucoromycota</taxon>
        <taxon>Mucoromycotina</taxon>
        <taxon>Mucoromycetes</taxon>
        <taxon>Mucorales</taxon>
        <taxon>Lichtheimiaceae</taxon>
        <taxon>Circinella</taxon>
    </lineage>
</organism>
<dbReference type="Proteomes" id="UP000646827">
    <property type="component" value="Unassembled WGS sequence"/>
</dbReference>
<evidence type="ECO:0000313" key="1">
    <source>
        <dbReference type="EMBL" id="KAG2220199.1"/>
    </source>
</evidence>
<protein>
    <recommendedName>
        <fullName evidence="3">Tc1-like transposase DDE domain-containing protein</fullName>
    </recommendedName>
</protein>
<dbReference type="Gene3D" id="3.30.420.10">
    <property type="entry name" value="Ribonuclease H-like superfamily/Ribonuclease H"/>
    <property type="match status" value="1"/>
</dbReference>
<evidence type="ECO:0000313" key="2">
    <source>
        <dbReference type="Proteomes" id="UP000646827"/>
    </source>
</evidence>